<keyword evidence="4 9" id="KW-0378">Hydrolase</keyword>
<proteinExistence type="inferred from homology"/>
<dbReference type="InterPro" id="IPR011993">
    <property type="entry name" value="PH-like_dom_sf"/>
</dbReference>
<evidence type="ECO:0000256" key="5">
    <source>
        <dbReference type="ARBA" id="ARBA00022963"/>
    </source>
</evidence>
<feature type="domain" description="PLD phosphodiesterase" evidence="12">
    <location>
        <begin position="771"/>
        <end position="798"/>
    </location>
</feature>
<dbReference type="GeneID" id="116308139"/>
<dbReference type="PROSITE" id="PS50035">
    <property type="entry name" value="PLD"/>
    <property type="match status" value="2"/>
</dbReference>
<dbReference type="KEGG" id="aten:116308139"/>
<dbReference type="PIRSF" id="PIRSF009376">
    <property type="entry name" value="Phospholipase_D_euk"/>
    <property type="match status" value="1"/>
</dbReference>
<dbReference type="EC" id="3.1.4.4" evidence="9"/>
<feature type="region of interest" description="Disordered" evidence="10">
    <location>
        <begin position="122"/>
        <end position="145"/>
    </location>
</feature>
<dbReference type="GO" id="GO:0035091">
    <property type="term" value="F:phosphatidylinositol binding"/>
    <property type="evidence" value="ECO:0007669"/>
    <property type="project" value="InterPro"/>
</dbReference>
<comment type="subcellular location">
    <subcellularLocation>
        <location evidence="8">Endomembrane system</location>
        <topology evidence="8">Lipid-anchor</topology>
    </subcellularLocation>
</comment>
<comment type="similarity">
    <text evidence="2 9">Belongs to the phospholipase D family.</text>
</comment>
<organism evidence="14 15">
    <name type="scientific">Actinia tenebrosa</name>
    <name type="common">Australian red waratah sea anemone</name>
    <dbReference type="NCBI Taxonomy" id="6105"/>
    <lineage>
        <taxon>Eukaryota</taxon>
        <taxon>Metazoa</taxon>
        <taxon>Cnidaria</taxon>
        <taxon>Anthozoa</taxon>
        <taxon>Hexacorallia</taxon>
        <taxon>Actiniaria</taxon>
        <taxon>Actiniidae</taxon>
        <taxon>Actinia</taxon>
    </lineage>
</organism>
<dbReference type="RefSeq" id="XP_031574378.1">
    <property type="nucleotide sequence ID" value="XM_031718518.1"/>
</dbReference>
<evidence type="ECO:0000313" key="14">
    <source>
        <dbReference type="Proteomes" id="UP000515163"/>
    </source>
</evidence>
<evidence type="ECO:0000259" key="12">
    <source>
        <dbReference type="PROSITE" id="PS50035"/>
    </source>
</evidence>
<evidence type="ECO:0000256" key="3">
    <source>
        <dbReference type="ARBA" id="ARBA00022737"/>
    </source>
</evidence>
<reference evidence="15" key="1">
    <citation type="submission" date="2025-08" db="UniProtKB">
        <authorList>
            <consortium name="RefSeq"/>
        </authorList>
    </citation>
    <scope>IDENTIFICATION</scope>
</reference>
<keyword evidence="7" id="KW-0449">Lipoprotein</keyword>
<dbReference type="InterPro" id="IPR036871">
    <property type="entry name" value="PX_dom_sf"/>
</dbReference>
<evidence type="ECO:0000259" key="11">
    <source>
        <dbReference type="PROSITE" id="PS50003"/>
    </source>
</evidence>
<evidence type="ECO:0000256" key="2">
    <source>
        <dbReference type="ARBA" id="ARBA00008664"/>
    </source>
</evidence>
<keyword evidence="3" id="KW-0677">Repeat</keyword>
<evidence type="ECO:0000256" key="8">
    <source>
        <dbReference type="ARBA" id="ARBA00037868"/>
    </source>
</evidence>
<feature type="domain" description="PLD phosphodiesterase" evidence="12">
    <location>
        <begin position="432"/>
        <end position="459"/>
    </location>
</feature>
<dbReference type="Gene3D" id="3.30.870.10">
    <property type="entry name" value="Endonuclease Chain A"/>
    <property type="match status" value="2"/>
</dbReference>
<feature type="domain" description="PH" evidence="11">
    <location>
        <begin position="190"/>
        <end position="300"/>
    </location>
</feature>
<evidence type="ECO:0000313" key="15">
    <source>
        <dbReference type="RefSeq" id="XP_031574378.1"/>
    </source>
</evidence>
<dbReference type="SMART" id="SM00155">
    <property type="entry name" value="PLDc"/>
    <property type="match status" value="2"/>
</dbReference>
<dbReference type="Proteomes" id="UP000515163">
    <property type="component" value="Unplaced"/>
</dbReference>
<dbReference type="Gene3D" id="2.30.29.30">
    <property type="entry name" value="Pleckstrin-homology domain (PH domain)/Phosphotyrosine-binding domain (PTB)"/>
    <property type="match status" value="1"/>
</dbReference>
<dbReference type="GO" id="GO:0009395">
    <property type="term" value="P:phospholipid catabolic process"/>
    <property type="evidence" value="ECO:0007669"/>
    <property type="project" value="TreeGrafter"/>
</dbReference>
<keyword evidence="6" id="KW-0443">Lipid metabolism</keyword>
<dbReference type="PROSITE" id="PS50003">
    <property type="entry name" value="PH_DOMAIN"/>
    <property type="match status" value="1"/>
</dbReference>
<sequence length="956" mass="108893">MEKSILESNDVKARIESDPATLEETGSVRVASDVSTGTPSIYSVPEESKITEHFIPDNEITAEIIDVERMPRTHPFNPNLYTIRFKHGGFEWTIRRRYKHFLKLDAELFLLKFDPRRQLAPASRGQRHLPRLHLPHKPDPLATTSHMEDRVKSLEKYLQMVLDNKEYRNHKETLNFMEVSHLSFMHDLGSKGREGMIKKRSGGHRFPRGCCSCSAALSCGIWTKRWLLVKDSFVAYINPKTKQVNGVILIDRDFTFKYGSKETAVRHGLIIRNESRELLLSCWTDRKASEWMRSIISVMAGTGAEWMSEQPHQSFAPVRPDCFSKWFVDGSSYFEAVASALERAKEEIFISGWWVTPELHLRRPITQGIRWRLDQLLKRKAESGVKVYVLVYKEVELALTINSAYTKTVLSSLHPNIKVMRHPDHAPGSGIIYWAHHEKIVSVDQKISFLGGLDLCFGRWDDPSHRLTDFGSAAPSVDKYWHLTSTEHEIGKIGNILMRNVVDGEDPRLHLIQTGDTEDGARGTRLWIGKDYSNPIKRDFFAIDRPYEDSIDRETVPRMPWHDVGVAVYGSAARDVARHFILRWNATKLEKVKQIEHIPFLLPKSYNNVRNEAPQDTKASTVNCQILRSLSKWSGGIPTEMSIMQAYLDTIHNAKHYIYIENQFFITSVASEGIMNAVGDAILLRIEKAHNEQACFRVIVVMPLLPAFEGEIGSPSGTSVGAITHWNYRSICRGQDSLLARISHKVGDPSKYISFYSLRNHSVIYGKPITELVYVHSKMMIADDNTVIIGSANVNDRSLIGRRDSELAVIVHDTHTVSSTMNGSPYEAGVFAHSLRTHLFREHLGLLGQDKKGEVSVDDPVIKEFYEDVWMATAKLNTDIYSKVFQCTPCDEVRSVAELATYKCKENTPLGKREVHHLLRQVRGHLVMLPLHFMENEDLRPSVGTSEYLLSSYVFT</sequence>
<dbReference type="FunFam" id="3.30.870.10:FF:000011">
    <property type="entry name" value="Phospholipase"/>
    <property type="match status" value="1"/>
</dbReference>
<name>A0A6P8J9E8_ACTTE</name>
<dbReference type="GO" id="GO:0004630">
    <property type="term" value="F:phospholipase D activity"/>
    <property type="evidence" value="ECO:0007669"/>
    <property type="project" value="UniProtKB-UniRule"/>
</dbReference>
<dbReference type="GO" id="GO:0060627">
    <property type="term" value="P:regulation of vesicle-mediated transport"/>
    <property type="evidence" value="ECO:0007669"/>
    <property type="project" value="TreeGrafter"/>
</dbReference>
<dbReference type="InParanoid" id="A0A6P8J9E8"/>
<dbReference type="CDD" id="cd09138">
    <property type="entry name" value="PLDc_vPLD1_2_yPLD_like_1"/>
    <property type="match status" value="1"/>
</dbReference>
<dbReference type="PANTHER" id="PTHR18896">
    <property type="entry name" value="PHOSPHOLIPASE D"/>
    <property type="match status" value="1"/>
</dbReference>
<dbReference type="SUPFAM" id="SSF56024">
    <property type="entry name" value="Phospholipase D/nuclease"/>
    <property type="match status" value="2"/>
</dbReference>
<dbReference type="InterPro" id="IPR001683">
    <property type="entry name" value="PX_dom"/>
</dbReference>
<dbReference type="InterPro" id="IPR001849">
    <property type="entry name" value="PH_domain"/>
</dbReference>
<evidence type="ECO:0000256" key="10">
    <source>
        <dbReference type="SAM" id="MobiDB-lite"/>
    </source>
</evidence>
<dbReference type="Pfam" id="PF00787">
    <property type="entry name" value="PX"/>
    <property type="match status" value="1"/>
</dbReference>
<evidence type="ECO:0000256" key="1">
    <source>
        <dbReference type="ARBA" id="ARBA00000798"/>
    </source>
</evidence>
<dbReference type="GO" id="GO:0035556">
    <property type="term" value="P:intracellular signal transduction"/>
    <property type="evidence" value="ECO:0007669"/>
    <property type="project" value="InterPro"/>
</dbReference>
<dbReference type="Gene3D" id="3.30.1520.10">
    <property type="entry name" value="Phox-like domain"/>
    <property type="match status" value="1"/>
</dbReference>
<dbReference type="PROSITE" id="PS50195">
    <property type="entry name" value="PX"/>
    <property type="match status" value="1"/>
</dbReference>
<dbReference type="PANTHER" id="PTHR18896:SF76">
    <property type="entry name" value="PHOSPHOLIPASE"/>
    <property type="match status" value="1"/>
</dbReference>
<dbReference type="SMART" id="SM00233">
    <property type="entry name" value="PH"/>
    <property type="match status" value="1"/>
</dbReference>
<dbReference type="GO" id="GO:0006654">
    <property type="term" value="P:phosphatidic acid biosynthetic process"/>
    <property type="evidence" value="ECO:0007669"/>
    <property type="project" value="InterPro"/>
</dbReference>
<dbReference type="SUPFAM" id="SSF64268">
    <property type="entry name" value="PX domain"/>
    <property type="match status" value="1"/>
</dbReference>
<evidence type="ECO:0000256" key="6">
    <source>
        <dbReference type="ARBA" id="ARBA00023098"/>
    </source>
</evidence>
<evidence type="ECO:0000256" key="7">
    <source>
        <dbReference type="ARBA" id="ARBA00023288"/>
    </source>
</evidence>
<dbReference type="Pfam" id="PF00614">
    <property type="entry name" value="PLDc"/>
    <property type="match status" value="1"/>
</dbReference>
<dbReference type="Pfam" id="PF13091">
    <property type="entry name" value="PLDc_2"/>
    <property type="match status" value="1"/>
</dbReference>
<dbReference type="InterPro" id="IPR015679">
    <property type="entry name" value="PLipase_D_fam"/>
</dbReference>
<keyword evidence="5 9" id="KW-0442">Lipid degradation</keyword>
<dbReference type="InterPro" id="IPR016555">
    <property type="entry name" value="PLipase_D_euk"/>
</dbReference>
<dbReference type="CDD" id="cd09141">
    <property type="entry name" value="PLDc_vPLD1_2_yPLD_like_2"/>
    <property type="match status" value="1"/>
</dbReference>
<dbReference type="AlphaFoldDB" id="A0A6P8J9E8"/>
<comment type="catalytic activity">
    <reaction evidence="1 9">
        <text>a 1,2-diacyl-sn-glycero-3-phosphocholine + H2O = a 1,2-diacyl-sn-glycero-3-phosphate + choline + H(+)</text>
        <dbReference type="Rhea" id="RHEA:14445"/>
        <dbReference type="ChEBI" id="CHEBI:15354"/>
        <dbReference type="ChEBI" id="CHEBI:15377"/>
        <dbReference type="ChEBI" id="CHEBI:15378"/>
        <dbReference type="ChEBI" id="CHEBI:57643"/>
        <dbReference type="ChEBI" id="CHEBI:58608"/>
        <dbReference type="EC" id="3.1.4.4"/>
    </reaction>
</comment>
<dbReference type="InterPro" id="IPR001736">
    <property type="entry name" value="PLipase_D/transphosphatidylase"/>
</dbReference>
<keyword evidence="14" id="KW-1185">Reference proteome</keyword>
<accession>A0A6P8J9E8</accession>
<feature type="domain" description="PX" evidence="13">
    <location>
        <begin position="59"/>
        <end position="184"/>
    </location>
</feature>
<evidence type="ECO:0000256" key="9">
    <source>
        <dbReference type="PIRNR" id="PIRNR009376"/>
    </source>
</evidence>
<dbReference type="CDD" id="cd01254">
    <property type="entry name" value="PH_PLD"/>
    <property type="match status" value="1"/>
</dbReference>
<feature type="compositionally biased region" description="Basic residues" evidence="10">
    <location>
        <begin position="125"/>
        <end position="135"/>
    </location>
</feature>
<evidence type="ECO:0000256" key="4">
    <source>
        <dbReference type="ARBA" id="ARBA00022801"/>
    </source>
</evidence>
<protein>
    <recommendedName>
        <fullName evidence="9">Phospholipase</fullName>
        <ecNumber evidence="9">3.1.4.4</ecNumber>
    </recommendedName>
</protein>
<dbReference type="SUPFAM" id="SSF50729">
    <property type="entry name" value="PH domain-like"/>
    <property type="match status" value="1"/>
</dbReference>
<dbReference type="FunCoup" id="A0A6P8J9E8">
    <property type="interactions" value="1705"/>
</dbReference>
<dbReference type="OrthoDB" id="14911at2759"/>
<evidence type="ECO:0000259" key="13">
    <source>
        <dbReference type="PROSITE" id="PS50195"/>
    </source>
</evidence>
<dbReference type="SMART" id="SM00312">
    <property type="entry name" value="PX"/>
    <property type="match status" value="1"/>
</dbReference>
<dbReference type="InterPro" id="IPR025202">
    <property type="entry name" value="PLD-like_dom"/>
</dbReference>
<dbReference type="GO" id="GO:0012505">
    <property type="term" value="C:endomembrane system"/>
    <property type="evidence" value="ECO:0007669"/>
    <property type="project" value="UniProtKB-SubCell"/>
</dbReference>
<gene>
    <name evidence="15" type="primary">LOC116308139</name>
</gene>